<dbReference type="EMBL" id="BMMQ01000001">
    <property type="protein sequence ID" value="GGO60051.1"/>
    <property type="molecule type" value="Genomic_DNA"/>
</dbReference>
<feature type="signal peptide" evidence="5">
    <location>
        <begin position="1"/>
        <end position="26"/>
    </location>
</feature>
<comment type="similarity">
    <text evidence="2">Belongs to the bacterial solute-binding protein 5 family.</text>
</comment>
<evidence type="ECO:0000256" key="2">
    <source>
        <dbReference type="ARBA" id="ARBA00005695"/>
    </source>
</evidence>
<organism evidence="7 8">
    <name type="scientific">Microbacterium nanhaiense</name>
    <dbReference type="NCBI Taxonomy" id="1301026"/>
    <lineage>
        <taxon>Bacteria</taxon>
        <taxon>Bacillati</taxon>
        <taxon>Actinomycetota</taxon>
        <taxon>Actinomycetes</taxon>
        <taxon>Micrococcales</taxon>
        <taxon>Microbacteriaceae</taxon>
        <taxon>Microbacterium</taxon>
    </lineage>
</organism>
<evidence type="ECO:0000256" key="5">
    <source>
        <dbReference type="SAM" id="SignalP"/>
    </source>
</evidence>
<dbReference type="Gene3D" id="3.40.190.10">
    <property type="entry name" value="Periplasmic binding protein-like II"/>
    <property type="match status" value="1"/>
</dbReference>
<dbReference type="Gene3D" id="3.10.105.10">
    <property type="entry name" value="Dipeptide-binding Protein, Domain 3"/>
    <property type="match status" value="1"/>
</dbReference>
<comment type="caution">
    <text evidence="7">The sequence shown here is derived from an EMBL/GenBank/DDBJ whole genome shotgun (WGS) entry which is preliminary data.</text>
</comment>
<accession>A0ABQ2MZ11</accession>
<comment type="subcellular location">
    <subcellularLocation>
        <location evidence="1">Cell envelope</location>
    </subcellularLocation>
</comment>
<evidence type="ECO:0000256" key="1">
    <source>
        <dbReference type="ARBA" id="ARBA00004196"/>
    </source>
</evidence>
<dbReference type="Pfam" id="PF00496">
    <property type="entry name" value="SBP_bac_5"/>
    <property type="match status" value="1"/>
</dbReference>
<keyword evidence="3" id="KW-0813">Transport</keyword>
<feature type="domain" description="Solute-binding protein family 5" evidence="6">
    <location>
        <begin position="89"/>
        <end position="452"/>
    </location>
</feature>
<dbReference type="InterPro" id="IPR030678">
    <property type="entry name" value="Peptide/Ni-bd"/>
</dbReference>
<dbReference type="PANTHER" id="PTHR30290:SF10">
    <property type="entry name" value="PERIPLASMIC OLIGOPEPTIDE-BINDING PROTEIN-RELATED"/>
    <property type="match status" value="1"/>
</dbReference>
<proteinExistence type="inferred from homology"/>
<evidence type="ECO:0000313" key="8">
    <source>
        <dbReference type="Proteomes" id="UP000638043"/>
    </source>
</evidence>
<evidence type="ECO:0000313" key="7">
    <source>
        <dbReference type="EMBL" id="GGO60051.1"/>
    </source>
</evidence>
<keyword evidence="4 5" id="KW-0732">Signal</keyword>
<dbReference type="Gene3D" id="3.90.76.10">
    <property type="entry name" value="Dipeptide-binding Protein, Domain 1"/>
    <property type="match status" value="1"/>
</dbReference>
<dbReference type="PIRSF" id="PIRSF002741">
    <property type="entry name" value="MppA"/>
    <property type="match status" value="1"/>
</dbReference>
<sequence>MPSPHAPWRRIIVAASALAAAGTLLAACASDTPSSTSPGGQPVDGGVLELSVSAEPGCLDSHAISATQQALLGRLIYDNLVTLDRDGNLAPDLADSWDISDDGKTYTFHLKEGVTFSDGSPWNAEVLGQNLEHMRDPATKSPLAAAYIAPYVDGTVIDEYTFEAHLAHPFTPFLYGLAQSWVTMESGKAITESPETLCQQPVGSGPFVVEEYVPGQSITYVKRDGYDWAPEWINGDGEAHLDGVNVTVVPEAVIRYESLVSGQYDATENLPPQNAEAIQANADFTYENLVRSGSPNVLHFNTSHAPFDDILVRRAFVAAVNREAIAQAQGFGTFDVKDTFLSSDTVYYDPTTEGAFSYDVDEANALLDEAGWTGRDSDGFRTKDGERLAVVVPTTESATPSPLLVQLQGEVKKVGIDLVIDQLPAAQVTERRYAGDYDALSGVWHTNTPDILYIRYHSDEITGERIGQNASYLEDETLDRLLEATREAPDGPEAEAAYAAAQKRVVELVPGLPLYENHSQFAYANRVKGVDIDTSHPVPVFTYAWLEG</sequence>
<protein>
    <submittedName>
        <fullName evidence="7">Peptide ABC transporter</fullName>
    </submittedName>
</protein>
<reference evidence="8" key="1">
    <citation type="journal article" date="2019" name="Int. J. Syst. Evol. Microbiol.">
        <title>The Global Catalogue of Microorganisms (GCM) 10K type strain sequencing project: providing services to taxonomists for standard genome sequencing and annotation.</title>
        <authorList>
            <consortium name="The Broad Institute Genomics Platform"/>
            <consortium name="The Broad Institute Genome Sequencing Center for Infectious Disease"/>
            <person name="Wu L."/>
            <person name="Ma J."/>
        </authorList>
    </citation>
    <scope>NUCLEOTIDE SEQUENCE [LARGE SCALE GENOMIC DNA]</scope>
    <source>
        <strain evidence="8">CGMCC 4.7181</strain>
    </source>
</reference>
<feature type="chain" id="PRO_5046108059" evidence="5">
    <location>
        <begin position="27"/>
        <end position="548"/>
    </location>
</feature>
<dbReference type="PANTHER" id="PTHR30290">
    <property type="entry name" value="PERIPLASMIC BINDING COMPONENT OF ABC TRANSPORTER"/>
    <property type="match status" value="1"/>
</dbReference>
<evidence type="ECO:0000256" key="3">
    <source>
        <dbReference type="ARBA" id="ARBA00022448"/>
    </source>
</evidence>
<evidence type="ECO:0000256" key="4">
    <source>
        <dbReference type="ARBA" id="ARBA00022729"/>
    </source>
</evidence>
<gene>
    <name evidence="7" type="ORF">GCM10010910_04510</name>
</gene>
<dbReference type="RefSeq" id="WP_188699759.1">
    <property type="nucleotide sequence ID" value="NZ_BMMQ01000001.1"/>
</dbReference>
<dbReference type="SUPFAM" id="SSF53850">
    <property type="entry name" value="Periplasmic binding protein-like II"/>
    <property type="match status" value="1"/>
</dbReference>
<dbReference type="CDD" id="cd08492">
    <property type="entry name" value="PBP2_NikA_DppA_OppA_like_15"/>
    <property type="match status" value="1"/>
</dbReference>
<dbReference type="InterPro" id="IPR000914">
    <property type="entry name" value="SBP_5_dom"/>
</dbReference>
<evidence type="ECO:0000259" key="6">
    <source>
        <dbReference type="Pfam" id="PF00496"/>
    </source>
</evidence>
<name>A0ABQ2MZ11_9MICO</name>
<dbReference type="InterPro" id="IPR039424">
    <property type="entry name" value="SBP_5"/>
</dbReference>
<keyword evidence="8" id="KW-1185">Reference proteome</keyword>
<dbReference type="Proteomes" id="UP000638043">
    <property type="component" value="Unassembled WGS sequence"/>
</dbReference>